<organism evidence="1 2">
    <name type="scientific">Candidatus Yanofskybacteria bacterium GW2011_GWA1_48_10</name>
    <dbReference type="NCBI Taxonomy" id="1619022"/>
    <lineage>
        <taxon>Bacteria</taxon>
        <taxon>Candidatus Yanofskyibacteriota</taxon>
    </lineage>
</organism>
<dbReference type="EMBL" id="LCPC01000014">
    <property type="protein sequence ID" value="KKU89259.1"/>
    <property type="molecule type" value="Genomic_DNA"/>
</dbReference>
<dbReference type="AlphaFoldDB" id="A0A0G1U5D7"/>
<name>A0A0G1U5D7_9BACT</name>
<evidence type="ECO:0000313" key="2">
    <source>
        <dbReference type="Proteomes" id="UP000034403"/>
    </source>
</evidence>
<sequence>MVAGLVVVVIGYVSVKRATLSQIPTDLTQLQSRLNLNIPDVLGSFKQLDVKSLGNQTSNALDALVTQPGRNIGQVVLGVQVTNESIGAITDVLSKLPNPQLEQIRAAICASPSAR</sequence>
<comment type="caution">
    <text evidence="1">The sequence shown here is derived from an EMBL/GenBank/DDBJ whole genome shotgun (WGS) entry which is preliminary data.</text>
</comment>
<gene>
    <name evidence="1" type="ORF">UY20_C0014G0002</name>
</gene>
<proteinExistence type="predicted"/>
<evidence type="ECO:0000313" key="1">
    <source>
        <dbReference type="EMBL" id="KKU89259.1"/>
    </source>
</evidence>
<accession>A0A0G1U5D7</accession>
<protein>
    <submittedName>
        <fullName evidence="1">Uncharacterized protein</fullName>
    </submittedName>
</protein>
<reference evidence="1 2" key="1">
    <citation type="journal article" date="2015" name="Nature">
        <title>rRNA introns, odd ribosomes, and small enigmatic genomes across a large radiation of phyla.</title>
        <authorList>
            <person name="Brown C.T."/>
            <person name="Hug L.A."/>
            <person name="Thomas B.C."/>
            <person name="Sharon I."/>
            <person name="Castelle C.J."/>
            <person name="Singh A."/>
            <person name="Wilkins M.J."/>
            <person name="Williams K.H."/>
            <person name="Banfield J.F."/>
        </authorList>
    </citation>
    <scope>NUCLEOTIDE SEQUENCE [LARGE SCALE GENOMIC DNA]</scope>
</reference>
<dbReference type="Proteomes" id="UP000034403">
    <property type="component" value="Unassembled WGS sequence"/>
</dbReference>